<dbReference type="STRING" id="240303.SAMN05421677_11284"/>
<name>A0A1H0Q735_HALAD</name>
<sequence>MEQASWFDFVEKERDPVYEELQNLTKENPSIRIASYIITMNPFALIEIESDGIHDCVSDIESCYTYLCNLSK</sequence>
<proteinExistence type="predicted"/>
<keyword evidence="2" id="KW-1185">Reference proteome</keyword>
<dbReference type="EMBL" id="FNIZ01000012">
    <property type="protein sequence ID" value="SDP13227.1"/>
    <property type="molecule type" value="Genomic_DNA"/>
</dbReference>
<dbReference type="RefSeq" id="WP_089652907.1">
    <property type="nucleotide sequence ID" value="NZ_FNIZ01000012.1"/>
</dbReference>
<accession>A0A1H0Q735</accession>
<reference evidence="2" key="1">
    <citation type="submission" date="2016-10" db="EMBL/GenBank/DDBJ databases">
        <authorList>
            <person name="Varghese N."/>
            <person name="Submissions S."/>
        </authorList>
    </citation>
    <scope>NUCLEOTIDE SEQUENCE [LARGE SCALE GENOMIC DNA]</scope>
    <source>
        <strain evidence="2">CGMCC 1.3703</strain>
    </source>
</reference>
<organism evidence="1 2">
    <name type="scientific">Halobacillus aidingensis</name>
    <dbReference type="NCBI Taxonomy" id="240303"/>
    <lineage>
        <taxon>Bacteria</taxon>
        <taxon>Bacillati</taxon>
        <taxon>Bacillota</taxon>
        <taxon>Bacilli</taxon>
        <taxon>Bacillales</taxon>
        <taxon>Bacillaceae</taxon>
        <taxon>Halobacillus</taxon>
    </lineage>
</organism>
<gene>
    <name evidence="1" type="ORF">SAMN05421677_11284</name>
</gene>
<dbReference type="AlphaFoldDB" id="A0A1H0Q735"/>
<protein>
    <submittedName>
        <fullName evidence="1">Uncharacterized protein</fullName>
    </submittedName>
</protein>
<dbReference type="OrthoDB" id="2969891at2"/>
<dbReference type="Proteomes" id="UP000198860">
    <property type="component" value="Unassembled WGS sequence"/>
</dbReference>
<evidence type="ECO:0000313" key="2">
    <source>
        <dbReference type="Proteomes" id="UP000198860"/>
    </source>
</evidence>
<evidence type="ECO:0000313" key="1">
    <source>
        <dbReference type="EMBL" id="SDP13227.1"/>
    </source>
</evidence>